<organism evidence="1 2">
    <name type="scientific">Trema orientale</name>
    <name type="common">Charcoal tree</name>
    <name type="synonym">Celtis orientalis</name>
    <dbReference type="NCBI Taxonomy" id="63057"/>
    <lineage>
        <taxon>Eukaryota</taxon>
        <taxon>Viridiplantae</taxon>
        <taxon>Streptophyta</taxon>
        <taxon>Embryophyta</taxon>
        <taxon>Tracheophyta</taxon>
        <taxon>Spermatophyta</taxon>
        <taxon>Magnoliopsida</taxon>
        <taxon>eudicotyledons</taxon>
        <taxon>Gunneridae</taxon>
        <taxon>Pentapetalae</taxon>
        <taxon>rosids</taxon>
        <taxon>fabids</taxon>
        <taxon>Rosales</taxon>
        <taxon>Cannabaceae</taxon>
        <taxon>Trema</taxon>
    </lineage>
</organism>
<proteinExistence type="predicted"/>
<sequence length="55" mass="6484">MEYARFRPPVGQLETVQLLVVSDLNRCYFIIEFVPISCEVISISYKYYHIVDNPN</sequence>
<dbReference type="EMBL" id="JXTC01000302">
    <property type="protein sequence ID" value="PON67617.1"/>
    <property type="molecule type" value="Genomic_DNA"/>
</dbReference>
<reference evidence="2" key="1">
    <citation type="submission" date="2016-06" db="EMBL/GenBank/DDBJ databases">
        <title>Parallel loss of symbiosis genes in relatives of nitrogen-fixing non-legume Parasponia.</title>
        <authorList>
            <person name="Van Velzen R."/>
            <person name="Holmer R."/>
            <person name="Bu F."/>
            <person name="Rutten L."/>
            <person name="Van Zeijl A."/>
            <person name="Liu W."/>
            <person name="Santuari L."/>
            <person name="Cao Q."/>
            <person name="Sharma T."/>
            <person name="Shen D."/>
            <person name="Roswanjaya Y."/>
            <person name="Wardhani T."/>
            <person name="Kalhor M.S."/>
            <person name="Jansen J."/>
            <person name="Van den Hoogen J."/>
            <person name="Gungor B."/>
            <person name="Hartog M."/>
            <person name="Hontelez J."/>
            <person name="Verver J."/>
            <person name="Yang W.-C."/>
            <person name="Schijlen E."/>
            <person name="Repin R."/>
            <person name="Schilthuizen M."/>
            <person name="Schranz E."/>
            <person name="Heidstra R."/>
            <person name="Miyata K."/>
            <person name="Fedorova E."/>
            <person name="Kohlen W."/>
            <person name="Bisseling T."/>
            <person name="Smit S."/>
            <person name="Geurts R."/>
        </authorList>
    </citation>
    <scope>NUCLEOTIDE SEQUENCE [LARGE SCALE GENOMIC DNA]</scope>
    <source>
        <strain evidence="2">cv. RG33-2</strain>
    </source>
</reference>
<gene>
    <name evidence="1" type="ORF">TorRG33x02_264060</name>
</gene>
<comment type="caution">
    <text evidence="1">The sequence shown here is derived from an EMBL/GenBank/DDBJ whole genome shotgun (WGS) entry which is preliminary data.</text>
</comment>
<accession>A0A2P5D2T9</accession>
<dbReference type="InParanoid" id="A0A2P5D2T9"/>
<dbReference type="Proteomes" id="UP000237000">
    <property type="component" value="Unassembled WGS sequence"/>
</dbReference>
<evidence type="ECO:0000313" key="1">
    <source>
        <dbReference type="EMBL" id="PON67617.1"/>
    </source>
</evidence>
<protein>
    <submittedName>
        <fullName evidence="1">Uncharacterized protein</fullName>
    </submittedName>
</protein>
<dbReference type="AlphaFoldDB" id="A0A2P5D2T9"/>
<keyword evidence="2" id="KW-1185">Reference proteome</keyword>
<evidence type="ECO:0000313" key="2">
    <source>
        <dbReference type="Proteomes" id="UP000237000"/>
    </source>
</evidence>
<name>A0A2P5D2T9_TREOI</name>